<organism evidence="5 6">
    <name type="scientific">Albugo candida</name>
    <dbReference type="NCBI Taxonomy" id="65357"/>
    <lineage>
        <taxon>Eukaryota</taxon>
        <taxon>Sar</taxon>
        <taxon>Stramenopiles</taxon>
        <taxon>Oomycota</taxon>
        <taxon>Peronosporomycetes</taxon>
        <taxon>Albuginales</taxon>
        <taxon>Albuginaceae</taxon>
        <taxon>Albugo</taxon>
    </lineage>
</organism>
<reference evidence="5 6" key="1">
    <citation type="submission" date="2012-05" db="EMBL/GenBank/DDBJ databases">
        <title>Recombination and specialization in a pathogen metapopulation.</title>
        <authorList>
            <person name="Gardiner A."/>
            <person name="Kemen E."/>
            <person name="Schultz-Larsen T."/>
            <person name="MacLean D."/>
            <person name="Van Oosterhout C."/>
            <person name="Jones J.D.G."/>
        </authorList>
    </citation>
    <scope>NUCLEOTIDE SEQUENCE [LARGE SCALE GENOMIC DNA]</scope>
    <source>
        <strain evidence="5 6">Ac Nc2</strain>
    </source>
</reference>
<dbReference type="Gene3D" id="2.30.29.30">
    <property type="entry name" value="Pleckstrin-homology domain (PH domain)/Phosphotyrosine-binding domain (PTB)"/>
    <property type="match status" value="1"/>
</dbReference>
<dbReference type="GO" id="GO:0019205">
    <property type="term" value="F:nucleobase-containing compound kinase activity"/>
    <property type="evidence" value="ECO:0007669"/>
    <property type="project" value="InterPro"/>
</dbReference>
<comment type="similarity">
    <text evidence="4">Belongs to the adenylate kinase family.</text>
</comment>
<dbReference type="InterPro" id="IPR000850">
    <property type="entry name" value="Adenylat/UMP-CMP_kin"/>
</dbReference>
<comment type="caution">
    <text evidence="5">The sequence shown here is derived from an EMBL/GenBank/DDBJ whole genome shotgun (WGS) entry which is preliminary data.</text>
</comment>
<dbReference type="InterPro" id="IPR011993">
    <property type="entry name" value="PH-like_dom_sf"/>
</dbReference>
<dbReference type="PRINTS" id="PR00094">
    <property type="entry name" value="ADENYLTKNASE"/>
</dbReference>
<dbReference type="GO" id="GO:0005524">
    <property type="term" value="F:ATP binding"/>
    <property type="evidence" value="ECO:0007669"/>
    <property type="project" value="InterPro"/>
</dbReference>
<keyword evidence="3 4" id="KW-0418">Kinase</keyword>
<dbReference type="InterPro" id="IPR027417">
    <property type="entry name" value="P-loop_NTPase"/>
</dbReference>
<evidence type="ECO:0000313" key="6">
    <source>
        <dbReference type="Proteomes" id="UP000053237"/>
    </source>
</evidence>
<dbReference type="AlphaFoldDB" id="A0A024GQ34"/>
<sequence>MLQLLINGPPGAGKSSLAERLCENYNLEHIATGTILRDNIVNHTKLGLIASNCIRRKELVPDAVVIEMVAETVLECTHNGKSGWILDGFPRTAEQCIGMCQKQIVPSLVFVLELDESECIKRITGRMFDSLTKKIYHERYHIPSGLDVKKRLSRRKDDALDMILPRMEAYRTHGESIHLQYSVVASRIDAKEDMESVYQRVCRLIKQSQGNRNKSDNQIEADTRLDPKFMWKKTAVEFPFSEKDSKGMSPICNSIGSSENINSERLEDESASLKSVANEAVTSLEQAVKRVQMAKKDIADRDDQLITRFKMMLEDGFNVKKHGRRGRPHVRTVYTDLDYSRVFWQNPKEKRTESGSYLKRPTIDQSLALCDVIRVERGQETNVLKRSGKKECSHLYISLVTEKRSLDLEFENEELAIFVAKGFKTVLSL</sequence>
<dbReference type="GO" id="GO:0006139">
    <property type="term" value="P:nucleobase-containing compound metabolic process"/>
    <property type="evidence" value="ECO:0007669"/>
    <property type="project" value="InterPro"/>
</dbReference>
<evidence type="ECO:0000256" key="3">
    <source>
        <dbReference type="ARBA" id="ARBA00022777"/>
    </source>
</evidence>
<dbReference type="PANTHER" id="PTHR23359">
    <property type="entry name" value="NUCLEOTIDE KINASE"/>
    <property type="match status" value="1"/>
</dbReference>
<dbReference type="Gene3D" id="3.40.50.300">
    <property type="entry name" value="P-loop containing nucleotide triphosphate hydrolases"/>
    <property type="match status" value="1"/>
</dbReference>
<name>A0A024GQ34_9STRA</name>
<dbReference type="OrthoDB" id="439792at2759"/>
<dbReference type="InterPro" id="IPR033690">
    <property type="entry name" value="Adenylat_kinase_CS"/>
</dbReference>
<evidence type="ECO:0000256" key="1">
    <source>
        <dbReference type="ARBA" id="ARBA00022679"/>
    </source>
</evidence>
<dbReference type="HAMAP" id="MF_00235">
    <property type="entry name" value="Adenylate_kinase_Adk"/>
    <property type="match status" value="1"/>
</dbReference>
<accession>A0A024GQ34</accession>
<evidence type="ECO:0008006" key="7">
    <source>
        <dbReference type="Google" id="ProtNLM"/>
    </source>
</evidence>
<dbReference type="InParanoid" id="A0A024GQ34"/>
<dbReference type="Pfam" id="PF00406">
    <property type="entry name" value="ADK"/>
    <property type="match status" value="1"/>
</dbReference>
<evidence type="ECO:0000256" key="4">
    <source>
        <dbReference type="RuleBase" id="RU003330"/>
    </source>
</evidence>
<dbReference type="STRING" id="65357.A0A024GQ34"/>
<protein>
    <recommendedName>
        <fullName evidence="7">Adenylate kinase active site lid domain-containing protein</fullName>
    </recommendedName>
</protein>
<proteinExistence type="inferred from homology"/>
<evidence type="ECO:0000256" key="2">
    <source>
        <dbReference type="ARBA" id="ARBA00022741"/>
    </source>
</evidence>
<dbReference type="PROSITE" id="PS00113">
    <property type="entry name" value="ADENYLATE_KINASE"/>
    <property type="match status" value="1"/>
</dbReference>
<dbReference type="Proteomes" id="UP000053237">
    <property type="component" value="Unassembled WGS sequence"/>
</dbReference>
<gene>
    <name evidence="5" type="ORF">BN9_095700</name>
</gene>
<dbReference type="SUPFAM" id="SSF52540">
    <property type="entry name" value="P-loop containing nucleoside triphosphate hydrolases"/>
    <property type="match status" value="1"/>
</dbReference>
<keyword evidence="2" id="KW-0547">Nucleotide-binding</keyword>
<keyword evidence="6" id="KW-1185">Reference proteome</keyword>
<evidence type="ECO:0000313" key="5">
    <source>
        <dbReference type="EMBL" id="CCI48440.1"/>
    </source>
</evidence>
<dbReference type="EMBL" id="CAIX01000226">
    <property type="protein sequence ID" value="CCI48440.1"/>
    <property type="molecule type" value="Genomic_DNA"/>
</dbReference>
<dbReference type="CDD" id="cd01428">
    <property type="entry name" value="ADK"/>
    <property type="match status" value="1"/>
</dbReference>
<keyword evidence="1 4" id="KW-0808">Transferase</keyword>